<name>A0A5E4MH67_9HEMI</name>
<dbReference type="GO" id="GO:0006979">
    <property type="term" value="P:response to oxidative stress"/>
    <property type="evidence" value="ECO:0007669"/>
    <property type="project" value="TreeGrafter"/>
</dbReference>
<dbReference type="Proteomes" id="UP000325440">
    <property type="component" value="Unassembled WGS sequence"/>
</dbReference>
<dbReference type="PROSITE" id="PS51352">
    <property type="entry name" value="THIOREDOXIN_2"/>
    <property type="match status" value="1"/>
</dbReference>
<organism evidence="10 11">
    <name type="scientific">Cinara cedri</name>
    <dbReference type="NCBI Taxonomy" id="506608"/>
    <lineage>
        <taxon>Eukaryota</taxon>
        <taxon>Metazoa</taxon>
        <taxon>Ecdysozoa</taxon>
        <taxon>Arthropoda</taxon>
        <taxon>Hexapoda</taxon>
        <taxon>Insecta</taxon>
        <taxon>Pterygota</taxon>
        <taxon>Neoptera</taxon>
        <taxon>Paraneoptera</taxon>
        <taxon>Hemiptera</taxon>
        <taxon>Sternorrhyncha</taxon>
        <taxon>Aphidomorpha</taxon>
        <taxon>Aphidoidea</taxon>
        <taxon>Aphididae</taxon>
        <taxon>Lachninae</taxon>
        <taxon>Cinara</taxon>
    </lineage>
</organism>
<dbReference type="GO" id="GO:0005783">
    <property type="term" value="C:endoplasmic reticulum"/>
    <property type="evidence" value="ECO:0007669"/>
    <property type="project" value="TreeGrafter"/>
</dbReference>
<reference evidence="10 11" key="1">
    <citation type="submission" date="2019-08" db="EMBL/GenBank/DDBJ databases">
        <authorList>
            <person name="Alioto T."/>
            <person name="Alioto T."/>
            <person name="Gomez Garrido J."/>
        </authorList>
    </citation>
    <scope>NUCLEOTIDE SEQUENCE [LARGE SCALE GENOMIC DNA]</scope>
</reference>
<evidence type="ECO:0000256" key="3">
    <source>
        <dbReference type="ARBA" id="ARBA00022559"/>
    </source>
</evidence>
<evidence type="ECO:0000313" key="10">
    <source>
        <dbReference type="EMBL" id="VVC30866.1"/>
    </source>
</evidence>
<evidence type="ECO:0000256" key="5">
    <source>
        <dbReference type="ARBA" id="ARBA00023002"/>
    </source>
</evidence>
<keyword evidence="4" id="KW-0049">Antioxidant</keyword>
<keyword evidence="6" id="KW-0676">Redox-active center</keyword>
<accession>A0A5E4MH67</accession>
<gene>
    <name evidence="10" type="ORF">CINCED_3A003521</name>
</gene>
<comment type="similarity">
    <text evidence="1">Belongs to the peroxiredoxin family. AhpC/Prx1 subfamily.</text>
</comment>
<comment type="catalytic activity">
    <reaction evidence="7">
        <text>a hydroperoxide + [thioredoxin]-dithiol = an alcohol + [thioredoxin]-disulfide + H2O</text>
        <dbReference type="Rhea" id="RHEA:62620"/>
        <dbReference type="Rhea" id="RHEA-COMP:10698"/>
        <dbReference type="Rhea" id="RHEA-COMP:10700"/>
        <dbReference type="ChEBI" id="CHEBI:15377"/>
        <dbReference type="ChEBI" id="CHEBI:29950"/>
        <dbReference type="ChEBI" id="CHEBI:30879"/>
        <dbReference type="ChEBI" id="CHEBI:35924"/>
        <dbReference type="ChEBI" id="CHEBI:50058"/>
        <dbReference type="EC" id="1.11.1.24"/>
    </reaction>
</comment>
<dbReference type="GO" id="GO:0033554">
    <property type="term" value="P:cellular response to stress"/>
    <property type="evidence" value="ECO:0007669"/>
    <property type="project" value="TreeGrafter"/>
</dbReference>
<dbReference type="EC" id="1.11.1.24" evidence="2"/>
<keyword evidence="3" id="KW-0575">Peroxidase</keyword>
<evidence type="ECO:0000259" key="9">
    <source>
        <dbReference type="PROSITE" id="PS51352"/>
    </source>
</evidence>
<evidence type="ECO:0000256" key="7">
    <source>
        <dbReference type="ARBA" id="ARBA00049091"/>
    </source>
</evidence>
<protein>
    <recommendedName>
        <fullName evidence="2">thioredoxin-dependent peroxiredoxin</fullName>
        <ecNumber evidence="2">1.11.1.24</ecNumber>
    </recommendedName>
</protein>
<dbReference type="InterPro" id="IPR013766">
    <property type="entry name" value="Thioredoxin_domain"/>
</dbReference>
<proteinExistence type="inferred from homology"/>
<keyword evidence="11" id="KW-1185">Reference proteome</keyword>
<dbReference type="Gene3D" id="3.40.30.10">
    <property type="entry name" value="Glutaredoxin"/>
    <property type="match status" value="1"/>
</dbReference>
<evidence type="ECO:0000256" key="6">
    <source>
        <dbReference type="ARBA" id="ARBA00023284"/>
    </source>
</evidence>
<feature type="domain" description="Thioredoxin" evidence="9">
    <location>
        <begin position="170"/>
        <end position="327"/>
    </location>
</feature>
<dbReference type="AlphaFoldDB" id="A0A5E4MH67"/>
<dbReference type="SUPFAM" id="SSF52833">
    <property type="entry name" value="Thioredoxin-like"/>
    <property type="match status" value="1"/>
</dbReference>
<dbReference type="GO" id="GO:0005829">
    <property type="term" value="C:cytosol"/>
    <property type="evidence" value="ECO:0007669"/>
    <property type="project" value="TreeGrafter"/>
</dbReference>
<evidence type="ECO:0000313" key="11">
    <source>
        <dbReference type="Proteomes" id="UP000325440"/>
    </source>
</evidence>
<evidence type="ECO:0000256" key="8">
    <source>
        <dbReference type="SAM" id="MobiDB-lite"/>
    </source>
</evidence>
<dbReference type="PANTHER" id="PTHR10681:SF171">
    <property type="entry name" value="PEROXIREDOXIN 4"/>
    <property type="match status" value="1"/>
</dbReference>
<dbReference type="InterPro" id="IPR000866">
    <property type="entry name" value="AhpC/TSA"/>
</dbReference>
<dbReference type="GO" id="GO:0008379">
    <property type="term" value="F:thioredoxin peroxidase activity"/>
    <property type="evidence" value="ECO:0007669"/>
    <property type="project" value="TreeGrafter"/>
</dbReference>
<dbReference type="GO" id="GO:0042744">
    <property type="term" value="P:hydrogen peroxide catabolic process"/>
    <property type="evidence" value="ECO:0007669"/>
    <property type="project" value="TreeGrafter"/>
</dbReference>
<evidence type="ECO:0000256" key="2">
    <source>
        <dbReference type="ARBA" id="ARBA00013017"/>
    </source>
</evidence>
<dbReference type="InterPro" id="IPR050217">
    <property type="entry name" value="Peroxiredoxin"/>
</dbReference>
<dbReference type="PANTHER" id="PTHR10681">
    <property type="entry name" value="THIOREDOXIN PEROXIDASE"/>
    <property type="match status" value="1"/>
</dbReference>
<feature type="region of interest" description="Disordered" evidence="8">
    <location>
        <begin position="114"/>
        <end position="134"/>
    </location>
</feature>
<dbReference type="GO" id="GO:0045454">
    <property type="term" value="P:cell redox homeostasis"/>
    <property type="evidence" value="ECO:0007669"/>
    <property type="project" value="TreeGrafter"/>
</dbReference>
<dbReference type="OrthoDB" id="10023262at2759"/>
<dbReference type="InterPro" id="IPR036249">
    <property type="entry name" value="Thioredoxin-like_sf"/>
</dbReference>
<sequence>MSQSRFTFNPPTRSFNTEWLNISDLKYWLSPVDGDKTKAWCNVCSRMFPADLKVLHSHGKTITHITRTLTHTYMIETTIQKFEQQRINEAMLAANLSHQNETNATEKMITSETEIQSQHGDYQNEGPHTSSSNTQYQNANLGSMVTKRKNIDSASFDVDKKYEGVLWVKDIVSRRAPFWKAAAIVHGHVTELNLNDYNGRYLVLFFYPHNPLIMQSEILSLSNRVSEFRALNTEVVAFSADSDHPQQILSEMLQPDGEIIQLKMPLLSDPAHAITKKYGCYLPELGYSLRAHYIIDTRGILRHVTINDMPVCRNISEILRLVKAFQHRDETKRLCLAD</sequence>
<evidence type="ECO:0000256" key="1">
    <source>
        <dbReference type="ARBA" id="ARBA00009796"/>
    </source>
</evidence>
<dbReference type="EMBL" id="CABPRJ010000545">
    <property type="protein sequence ID" value="VVC30866.1"/>
    <property type="molecule type" value="Genomic_DNA"/>
</dbReference>
<dbReference type="Pfam" id="PF00578">
    <property type="entry name" value="AhpC-TSA"/>
    <property type="match status" value="1"/>
</dbReference>
<evidence type="ECO:0000256" key="4">
    <source>
        <dbReference type="ARBA" id="ARBA00022862"/>
    </source>
</evidence>
<keyword evidence="5" id="KW-0560">Oxidoreductase</keyword>